<evidence type="ECO:0000256" key="1">
    <source>
        <dbReference type="SAM" id="Phobius"/>
    </source>
</evidence>
<evidence type="ECO:0000313" key="3">
    <source>
        <dbReference type="Proteomes" id="UP000006830"/>
    </source>
</evidence>
<dbReference type="Gene3D" id="1.10.740.10">
    <property type="entry name" value="Transferase Inhibitor Protein From Tn5, Chain"/>
    <property type="match status" value="1"/>
</dbReference>
<keyword evidence="1" id="KW-0812">Transmembrane</keyword>
<dbReference type="InterPro" id="IPR047768">
    <property type="entry name" value="Tn5p-like"/>
</dbReference>
<protein>
    <submittedName>
        <fullName evidence="2">Transposase Tn5</fullName>
    </submittedName>
</protein>
<dbReference type="InterPro" id="IPR012337">
    <property type="entry name" value="RNaseH-like_sf"/>
</dbReference>
<dbReference type="InterPro" id="IPR014737">
    <property type="entry name" value="Transposase_Tn5-like_C"/>
</dbReference>
<keyword evidence="3" id="KW-1185">Reference proteome</keyword>
<dbReference type="Gene3D" id="3.90.350.10">
    <property type="entry name" value="Transposase Inhibitor Protein From Tn5, Chain A, domain 1"/>
    <property type="match status" value="1"/>
</dbReference>
<gene>
    <name evidence="2" type="ordered locus">A1C_04250</name>
</gene>
<dbReference type="Proteomes" id="UP000006830">
    <property type="component" value="Chromosome"/>
</dbReference>
<keyword evidence="1" id="KW-0472">Membrane</keyword>
<proteinExistence type="predicted"/>
<reference evidence="2" key="1">
    <citation type="submission" date="2007-09" db="EMBL/GenBank/DDBJ databases">
        <title>Complete Genome Sequence of Rickettsia akari.</title>
        <authorList>
            <person name="Madan A."/>
            <person name="Fahey J."/>
            <person name="Helton E."/>
            <person name="Ketteman M."/>
            <person name="Madan A."/>
            <person name="Rodrigues S."/>
            <person name="Sanchez A."/>
            <person name="Whiting M."/>
            <person name="Dasch G."/>
            <person name="Eremeeva M."/>
        </authorList>
    </citation>
    <scope>NUCLEOTIDE SEQUENCE</scope>
    <source>
        <strain evidence="2">Hartford</strain>
    </source>
</reference>
<dbReference type="PANTHER" id="PTHR37319">
    <property type="entry name" value="TRANSPOSASE"/>
    <property type="match status" value="1"/>
</dbReference>
<dbReference type="EMBL" id="CP000847">
    <property type="protein sequence ID" value="ABV75122.1"/>
    <property type="molecule type" value="Genomic_DNA"/>
</dbReference>
<feature type="transmembrane region" description="Helical" evidence="1">
    <location>
        <begin position="33"/>
        <end position="54"/>
    </location>
</feature>
<accession>A8GNZ7</accession>
<dbReference type="KEGG" id="rak:A1C_04250"/>
<organism evidence="2 3">
    <name type="scientific">Rickettsia akari (strain Hartford)</name>
    <dbReference type="NCBI Taxonomy" id="293614"/>
    <lineage>
        <taxon>Bacteria</taxon>
        <taxon>Pseudomonadati</taxon>
        <taxon>Pseudomonadota</taxon>
        <taxon>Alphaproteobacteria</taxon>
        <taxon>Rickettsiales</taxon>
        <taxon>Rickettsiaceae</taxon>
        <taxon>Rickettsieae</taxon>
        <taxon>Rickettsia</taxon>
        <taxon>spotted fever group</taxon>
    </lineage>
</organism>
<name>A8GNZ7_RICAH</name>
<dbReference type="HOGENOM" id="CLU_2344813_0_0_5"/>
<dbReference type="SUPFAM" id="SSF53098">
    <property type="entry name" value="Ribonuclease H-like"/>
    <property type="match status" value="1"/>
</dbReference>
<dbReference type="AlphaFoldDB" id="A8GNZ7"/>
<keyword evidence="1" id="KW-1133">Transmembrane helix</keyword>
<dbReference type="PANTHER" id="PTHR37319:SF1">
    <property type="entry name" value="TRANSPOSASE TN5 DIMERISATION DOMAIN-CONTAINING PROTEIN"/>
    <property type="match status" value="1"/>
</dbReference>
<evidence type="ECO:0000313" key="2">
    <source>
        <dbReference type="EMBL" id="ABV75122.1"/>
    </source>
</evidence>
<sequence>MVLCLRWRIEIFHKILKSGLKVEECRLQTVDRLIHFLTIMSVIACIILCITLVARTNPNLPCTVILADEEWKILYTTTLDTIFNNGLGSKIDKPGLF</sequence>